<comment type="caution">
    <text evidence="4">The sequence shown here is derived from an EMBL/GenBank/DDBJ whole genome shotgun (WGS) entry which is preliminary data.</text>
</comment>
<dbReference type="SUPFAM" id="SSF56436">
    <property type="entry name" value="C-type lectin-like"/>
    <property type="match status" value="1"/>
</dbReference>
<dbReference type="InterPro" id="IPR042095">
    <property type="entry name" value="SUMF_sf"/>
</dbReference>
<dbReference type="AlphaFoldDB" id="A0A2D0NF51"/>
<protein>
    <submittedName>
        <fullName evidence="4">Gliding motility lipoprotein GldJ</fullName>
    </submittedName>
</protein>
<name>A0A2D0NF51_FLAN2</name>
<organism evidence="4 5">
    <name type="scientific">Flavilitoribacter nigricans (strain ATCC 23147 / DSM 23189 / NBRC 102662 / NCIMB 1420 / SS-2)</name>
    <name type="common">Lewinella nigricans</name>
    <dbReference type="NCBI Taxonomy" id="1122177"/>
    <lineage>
        <taxon>Bacteria</taxon>
        <taxon>Pseudomonadati</taxon>
        <taxon>Bacteroidota</taxon>
        <taxon>Saprospiria</taxon>
        <taxon>Saprospirales</taxon>
        <taxon>Lewinellaceae</taxon>
        <taxon>Flavilitoribacter</taxon>
    </lineage>
</organism>
<evidence type="ECO:0000313" key="5">
    <source>
        <dbReference type="Proteomes" id="UP000223913"/>
    </source>
</evidence>
<dbReference type="InterPro" id="IPR005532">
    <property type="entry name" value="SUMF_dom"/>
</dbReference>
<evidence type="ECO:0000256" key="2">
    <source>
        <dbReference type="SAM" id="SignalP"/>
    </source>
</evidence>
<dbReference type="PANTHER" id="PTHR23150">
    <property type="entry name" value="SULFATASE MODIFYING FACTOR 1, 2"/>
    <property type="match status" value="1"/>
</dbReference>
<dbReference type="PROSITE" id="PS51257">
    <property type="entry name" value="PROKAR_LIPOPROTEIN"/>
    <property type="match status" value="1"/>
</dbReference>
<dbReference type="PANTHER" id="PTHR23150:SF19">
    <property type="entry name" value="FORMYLGLYCINE-GENERATING ENZYME"/>
    <property type="match status" value="1"/>
</dbReference>
<accession>A0A2D0NF51</accession>
<reference evidence="4 5" key="1">
    <citation type="submission" date="2017-10" db="EMBL/GenBank/DDBJ databases">
        <title>The draft genome sequence of Lewinella nigricans NBRC 102662.</title>
        <authorList>
            <person name="Wang K."/>
        </authorList>
    </citation>
    <scope>NUCLEOTIDE SEQUENCE [LARGE SCALE GENOMIC DNA]</scope>
    <source>
        <strain evidence="4 5">NBRC 102662</strain>
    </source>
</reference>
<dbReference type="EMBL" id="PDUD01000011">
    <property type="protein sequence ID" value="PHN07097.1"/>
    <property type="molecule type" value="Genomic_DNA"/>
</dbReference>
<feature type="compositionally biased region" description="Basic residues" evidence="1">
    <location>
        <begin position="488"/>
        <end position="501"/>
    </location>
</feature>
<keyword evidence="2" id="KW-0732">Signal</keyword>
<dbReference type="RefSeq" id="WP_099149432.1">
    <property type="nucleotide sequence ID" value="NZ_PDUD01000011.1"/>
</dbReference>
<feature type="region of interest" description="Disordered" evidence="1">
    <location>
        <begin position="480"/>
        <end position="501"/>
    </location>
</feature>
<dbReference type="InterPro" id="IPR051043">
    <property type="entry name" value="Sulfatase_Mod_Factor_Kinase"/>
</dbReference>
<feature type="domain" description="Sulfatase-modifying factor enzyme-like" evidence="3">
    <location>
        <begin position="54"/>
        <end position="359"/>
    </location>
</feature>
<dbReference type="Gene3D" id="3.90.1580.10">
    <property type="entry name" value="paralog of FGE (formylglycine-generating enzyme)"/>
    <property type="match status" value="1"/>
</dbReference>
<evidence type="ECO:0000259" key="3">
    <source>
        <dbReference type="Pfam" id="PF03781"/>
    </source>
</evidence>
<keyword evidence="5" id="KW-1185">Reference proteome</keyword>
<dbReference type="GO" id="GO:0120147">
    <property type="term" value="F:formylglycine-generating oxidase activity"/>
    <property type="evidence" value="ECO:0007669"/>
    <property type="project" value="TreeGrafter"/>
</dbReference>
<evidence type="ECO:0000256" key="1">
    <source>
        <dbReference type="SAM" id="MobiDB-lite"/>
    </source>
</evidence>
<feature type="signal peptide" evidence="2">
    <location>
        <begin position="1"/>
        <end position="22"/>
    </location>
</feature>
<dbReference type="Pfam" id="PF03781">
    <property type="entry name" value="FGE-sulfatase"/>
    <property type="match status" value="1"/>
</dbReference>
<feature type="chain" id="PRO_5012790744" evidence="2">
    <location>
        <begin position="23"/>
        <end position="501"/>
    </location>
</feature>
<dbReference type="Proteomes" id="UP000223913">
    <property type="component" value="Unassembled WGS sequence"/>
</dbReference>
<gene>
    <name evidence="4" type="ORF">CRP01_07650</name>
</gene>
<proteinExistence type="predicted"/>
<dbReference type="OrthoDB" id="9773278at2"/>
<dbReference type="InterPro" id="IPR016187">
    <property type="entry name" value="CTDL_fold"/>
</dbReference>
<keyword evidence="4" id="KW-0449">Lipoprotein</keyword>
<sequence length="501" mass="58283">MKNLLKLSAILVVSTLVMTSCAKKERSDVTGWKLNDTKWGGFEKLDYEGQITGPNLVLIEGGTFTMGLTGQDVTYEWNNNPRRVTVSSFYMDETEVSNHNYREYLYWLDRVFGETYPEVFLDALPDTLVWREELGFNEPLVETYFRHPAYDDYPVVGVSWVQSNDFARWRTDRVNEMLLIEKGILNPNPEQKDEDNFNTESYLVGQYEGNVRKNLKDFKTGGERRVRFEDGIMLPEYRLPTEAEWEYAALALQGNQASEKDELITDRRIYPWNGNTVRYQRRDKNQGNILANFKRSRGDYMGMAGKLNDNACPTAPVRAYLPNDFGLYNMAGNVNEWVLDLYRPLTSQTLSDSENHDWNPYRGNRFRQKVLDENGVPVEKDSLGRLRYRYVEDDEAANRDNYKVGQPFNYLDGDKQSQAYYDYGVHTLISDKARVYKGGSWADRAYWLSPGTRRFLDEDKSSRTIGFRCAMIRVGAPSGNDEVSGHNYKTKRKRRDDRRFK</sequence>
<evidence type="ECO:0000313" key="4">
    <source>
        <dbReference type="EMBL" id="PHN07097.1"/>
    </source>
</evidence>